<sequence>MPLNLSNAEARGRTYAAARMMAGLDQATLAHSAGLSAGTISNVERGRDSRSDTLRAIRRALTREGVLIAFSANNGLASVQISFAADNEEDE</sequence>
<dbReference type="SUPFAM" id="SSF47413">
    <property type="entry name" value="lambda repressor-like DNA-binding domains"/>
    <property type="match status" value="1"/>
</dbReference>
<protein>
    <submittedName>
        <fullName evidence="2">Helix-turn-helix</fullName>
    </submittedName>
</protein>
<dbReference type="CDD" id="cd00093">
    <property type="entry name" value="HTH_XRE"/>
    <property type="match status" value="1"/>
</dbReference>
<evidence type="ECO:0000313" key="3">
    <source>
        <dbReference type="Proteomes" id="UP000193083"/>
    </source>
</evidence>
<evidence type="ECO:0000313" key="2">
    <source>
        <dbReference type="EMBL" id="SMH29780.1"/>
    </source>
</evidence>
<dbReference type="GO" id="GO:0003677">
    <property type="term" value="F:DNA binding"/>
    <property type="evidence" value="ECO:0007669"/>
    <property type="project" value="InterPro"/>
</dbReference>
<dbReference type="PROSITE" id="PS50943">
    <property type="entry name" value="HTH_CROC1"/>
    <property type="match status" value="1"/>
</dbReference>
<name>A0A1X7MY79_9HYPH</name>
<organism evidence="2 3">
    <name type="scientific">Mesorhizobium australicum</name>
    <dbReference type="NCBI Taxonomy" id="536018"/>
    <lineage>
        <taxon>Bacteria</taxon>
        <taxon>Pseudomonadati</taxon>
        <taxon>Pseudomonadota</taxon>
        <taxon>Alphaproteobacteria</taxon>
        <taxon>Hyphomicrobiales</taxon>
        <taxon>Phyllobacteriaceae</taxon>
        <taxon>Mesorhizobium</taxon>
    </lineage>
</organism>
<accession>A0A1X7MY79</accession>
<feature type="domain" description="HTH cro/C1-type" evidence="1">
    <location>
        <begin position="17"/>
        <end position="67"/>
    </location>
</feature>
<proteinExistence type="predicted"/>
<dbReference type="Pfam" id="PF01381">
    <property type="entry name" value="HTH_3"/>
    <property type="match status" value="1"/>
</dbReference>
<dbReference type="AlphaFoldDB" id="A0A1X7MY79"/>
<dbReference type="Gene3D" id="1.10.260.40">
    <property type="entry name" value="lambda repressor-like DNA-binding domains"/>
    <property type="match status" value="1"/>
</dbReference>
<dbReference type="SMART" id="SM00530">
    <property type="entry name" value="HTH_XRE"/>
    <property type="match status" value="1"/>
</dbReference>
<dbReference type="InterPro" id="IPR010982">
    <property type="entry name" value="Lambda_DNA-bd_dom_sf"/>
</dbReference>
<dbReference type="Proteomes" id="UP000193083">
    <property type="component" value="Unassembled WGS sequence"/>
</dbReference>
<keyword evidence="3" id="KW-1185">Reference proteome</keyword>
<dbReference type="EMBL" id="FXBL01000004">
    <property type="protein sequence ID" value="SMH29780.1"/>
    <property type="molecule type" value="Genomic_DNA"/>
</dbReference>
<reference evidence="2 3" key="1">
    <citation type="submission" date="2017-04" db="EMBL/GenBank/DDBJ databases">
        <authorList>
            <person name="Afonso C.L."/>
            <person name="Miller P.J."/>
            <person name="Scott M.A."/>
            <person name="Spackman E."/>
            <person name="Goraichik I."/>
            <person name="Dimitrov K.M."/>
            <person name="Suarez D.L."/>
            <person name="Swayne D.E."/>
        </authorList>
    </citation>
    <scope>NUCLEOTIDE SEQUENCE [LARGE SCALE GENOMIC DNA]</scope>
    <source>
        <strain evidence="2 3">B5P</strain>
    </source>
</reference>
<gene>
    <name evidence="2" type="ORF">SAMN02982922_0956</name>
</gene>
<evidence type="ECO:0000259" key="1">
    <source>
        <dbReference type="PROSITE" id="PS50943"/>
    </source>
</evidence>
<dbReference type="InterPro" id="IPR001387">
    <property type="entry name" value="Cro/C1-type_HTH"/>
</dbReference>